<organism evidence="1 2">
    <name type="scientific">Rhodococcus triatomae</name>
    <dbReference type="NCBI Taxonomy" id="300028"/>
    <lineage>
        <taxon>Bacteria</taxon>
        <taxon>Bacillati</taxon>
        <taxon>Actinomycetota</taxon>
        <taxon>Actinomycetes</taxon>
        <taxon>Mycobacteriales</taxon>
        <taxon>Nocardiaceae</taxon>
        <taxon>Rhodococcus</taxon>
    </lineage>
</organism>
<accession>A0A1G8KIB3</accession>
<sequence>MALFLGIVVVGSSAGAAGQVYPAGYALVSNYGQAGYILDRFDEALGRAAAS</sequence>
<proteinExistence type="predicted"/>
<dbReference type="AlphaFoldDB" id="A0A1G8KIB3"/>
<protein>
    <submittedName>
        <fullName evidence="1">Uncharacterized protein</fullName>
    </submittedName>
</protein>
<evidence type="ECO:0000313" key="2">
    <source>
        <dbReference type="Proteomes" id="UP000183263"/>
    </source>
</evidence>
<reference evidence="1 2" key="1">
    <citation type="submission" date="2016-10" db="EMBL/GenBank/DDBJ databases">
        <authorList>
            <person name="de Groot N.N."/>
        </authorList>
    </citation>
    <scope>NUCLEOTIDE SEQUENCE [LARGE SCALE GENOMIC DNA]</scope>
    <source>
        <strain evidence="1 2">DSM 44892</strain>
    </source>
</reference>
<gene>
    <name evidence="1" type="ORF">SAMN05444695_107153</name>
</gene>
<evidence type="ECO:0000313" key="1">
    <source>
        <dbReference type="EMBL" id="SDI43169.1"/>
    </source>
</evidence>
<dbReference type="Proteomes" id="UP000183263">
    <property type="component" value="Unassembled WGS sequence"/>
</dbReference>
<name>A0A1G8KIB3_9NOCA</name>
<keyword evidence="2" id="KW-1185">Reference proteome</keyword>
<dbReference type="EMBL" id="FNDN01000007">
    <property type="protein sequence ID" value="SDI43169.1"/>
    <property type="molecule type" value="Genomic_DNA"/>
</dbReference>
<dbReference type="RefSeq" id="WP_169847154.1">
    <property type="nucleotide sequence ID" value="NZ_CP048813.1"/>
</dbReference>